<reference evidence="9 10" key="1">
    <citation type="submission" date="2019-04" db="EMBL/GenBank/DDBJ databases">
        <title>Friends and foes A comparative genomics studyof 23 Aspergillus species from section Flavi.</title>
        <authorList>
            <consortium name="DOE Joint Genome Institute"/>
            <person name="Kjaerbolling I."/>
            <person name="Vesth T."/>
            <person name="Frisvad J.C."/>
            <person name="Nybo J.L."/>
            <person name="Theobald S."/>
            <person name="Kildgaard S."/>
            <person name="Isbrandt T."/>
            <person name="Kuo A."/>
            <person name="Sato A."/>
            <person name="Lyhne E.K."/>
            <person name="Kogle M.E."/>
            <person name="Wiebenga A."/>
            <person name="Kun R.S."/>
            <person name="Lubbers R.J."/>
            <person name="Makela M.R."/>
            <person name="Barry K."/>
            <person name="Chovatia M."/>
            <person name="Clum A."/>
            <person name="Daum C."/>
            <person name="Haridas S."/>
            <person name="He G."/>
            <person name="LaButti K."/>
            <person name="Lipzen A."/>
            <person name="Mondo S."/>
            <person name="Riley R."/>
            <person name="Salamov A."/>
            <person name="Simmons B.A."/>
            <person name="Magnuson J.K."/>
            <person name="Henrissat B."/>
            <person name="Mortensen U.H."/>
            <person name="Larsen T.O."/>
            <person name="Devries R.P."/>
            <person name="Grigoriev I.V."/>
            <person name="Machida M."/>
            <person name="Baker S.E."/>
            <person name="Andersen M.R."/>
        </authorList>
    </citation>
    <scope>NUCLEOTIDE SEQUENCE [LARGE SCALE GENOMIC DNA]</scope>
    <source>
        <strain evidence="9 10">IBT 29228</strain>
    </source>
</reference>
<keyword evidence="6" id="KW-0804">Transcription</keyword>
<dbReference type="Pfam" id="PF04082">
    <property type="entry name" value="Fungal_trans"/>
    <property type="match status" value="1"/>
</dbReference>
<name>A0A5N7BMT1_9EURO</name>
<dbReference type="SUPFAM" id="SSF57701">
    <property type="entry name" value="Zn2/Cys6 DNA-binding domain"/>
    <property type="match status" value="1"/>
</dbReference>
<dbReference type="Proteomes" id="UP000326198">
    <property type="component" value="Unassembled WGS sequence"/>
</dbReference>
<keyword evidence="7" id="KW-0539">Nucleus</keyword>
<organism evidence="9 10">
    <name type="scientific">Aspergillus bertholletiae</name>
    <dbReference type="NCBI Taxonomy" id="1226010"/>
    <lineage>
        <taxon>Eukaryota</taxon>
        <taxon>Fungi</taxon>
        <taxon>Dikarya</taxon>
        <taxon>Ascomycota</taxon>
        <taxon>Pezizomycotina</taxon>
        <taxon>Eurotiomycetes</taxon>
        <taxon>Eurotiomycetidae</taxon>
        <taxon>Eurotiales</taxon>
        <taxon>Aspergillaceae</taxon>
        <taxon>Aspergillus</taxon>
        <taxon>Aspergillus subgen. Circumdati</taxon>
    </lineage>
</organism>
<dbReference type="OrthoDB" id="2154091at2759"/>
<evidence type="ECO:0000256" key="7">
    <source>
        <dbReference type="ARBA" id="ARBA00023242"/>
    </source>
</evidence>
<protein>
    <submittedName>
        <fullName evidence="9">Fungal-specific transcription factor domain-containing protein</fullName>
    </submittedName>
</protein>
<evidence type="ECO:0000256" key="1">
    <source>
        <dbReference type="ARBA" id="ARBA00004123"/>
    </source>
</evidence>
<comment type="subcellular location">
    <subcellularLocation>
        <location evidence="1">Nucleus</location>
    </subcellularLocation>
</comment>
<dbReference type="SMART" id="SM00906">
    <property type="entry name" value="Fungal_trans"/>
    <property type="match status" value="1"/>
</dbReference>
<dbReference type="CDD" id="cd00067">
    <property type="entry name" value="GAL4"/>
    <property type="match status" value="1"/>
</dbReference>
<evidence type="ECO:0000256" key="6">
    <source>
        <dbReference type="ARBA" id="ARBA00023163"/>
    </source>
</evidence>
<dbReference type="Pfam" id="PF00172">
    <property type="entry name" value="Zn_clus"/>
    <property type="match status" value="1"/>
</dbReference>
<evidence type="ECO:0000256" key="5">
    <source>
        <dbReference type="ARBA" id="ARBA00023125"/>
    </source>
</evidence>
<dbReference type="GO" id="GO:0003677">
    <property type="term" value="F:DNA binding"/>
    <property type="evidence" value="ECO:0007669"/>
    <property type="project" value="UniProtKB-KW"/>
</dbReference>
<dbReference type="PROSITE" id="PS50048">
    <property type="entry name" value="ZN2_CY6_FUNGAL_2"/>
    <property type="match status" value="1"/>
</dbReference>
<dbReference type="GO" id="GO:0005634">
    <property type="term" value="C:nucleus"/>
    <property type="evidence" value="ECO:0007669"/>
    <property type="project" value="UniProtKB-SubCell"/>
</dbReference>
<dbReference type="AlphaFoldDB" id="A0A5N7BMT1"/>
<evidence type="ECO:0000313" key="9">
    <source>
        <dbReference type="EMBL" id="KAE8383089.1"/>
    </source>
</evidence>
<dbReference type="SMART" id="SM00066">
    <property type="entry name" value="GAL4"/>
    <property type="match status" value="1"/>
</dbReference>
<dbReference type="GO" id="GO:0008270">
    <property type="term" value="F:zinc ion binding"/>
    <property type="evidence" value="ECO:0007669"/>
    <property type="project" value="InterPro"/>
</dbReference>
<dbReference type="InterPro" id="IPR007219">
    <property type="entry name" value="XnlR_reg_dom"/>
</dbReference>
<evidence type="ECO:0000259" key="8">
    <source>
        <dbReference type="PROSITE" id="PS50048"/>
    </source>
</evidence>
<evidence type="ECO:0000256" key="4">
    <source>
        <dbReference type="ARBA" id="ARBA00023015"/>
    </source>
</evidence>
<keyword evidence="4" id="KW-0805">Transcription regulation</keyword>
<keyword evidence="5" id="KW-0238">DNA-binding</keyword>
<gene>
    <name evidence="9" type="ORF">BDV26DRAFT_287875</name>
</gene>
<dbReference type="GO" id="GO:0009893">
    <property type="term" value="P:positive regulation of metabolic process"/>
    <property type="evidence" value="ECO:0007669"/>
    <property type="project" value="UniProtKB-ARBA"/>
</dbReference>
<dbReference type="GO" id="GO:0006351">
    <property type="term" value="P:DNA-templated transcription"/>
    <property type="evidence" value="ECO:0007669"/>
    <property type="project" value="InterPro"/>
</dbReference>
<evidence type="ECO:0000256" key="3">
    <source>
        <dbReference type="ARBA" id="ARBA00022833"/>
    </source>
</evidence>
<accession>A0A5N7BMT1</accession>
<dbReference type="EMBL" id="ML736157">
    <property type="protein sequence ID" value="KAE8383089.1"/>
    <property type="molecule type" value="Genomic_DNA"/>
</dbReference>
<feature type="domain" description="Zn(2)-C6 fungal-type" evidence="8">
    <location>
        <begin position="23"/>
        <end position="53"/>
    </location>
</feature>
<dbReference type="PANTHER" id="PTHR31313:SF81">
    <property type="entry name" value="TY1 ENHANCER ACTIVATOR"/>
    <property type="match status" value="1"/>
</dbReference>
<dbReference type="InterPro" id="IPR036864">
    <property type="entry name" value="Zn2-C6_fun-type_DNA-bd_sf"/>
</dbReference>
<keyword evidence="10" id="KW-1185">Reference proteome</keyword>
<dbReference type="InterPro" id="IPR051615">
    <property type="entry name" value="Transcr_Regulatory_Elem"/>
</dbReference>
<dbReference type="PANTHER" id="PTHR31313">
    <property type="entry name" value="TY1 ENHANCER ACTIVATOR"/>
    <property type="match status" value="1"/>
</dbReference>
<proteinExistence type="predicted"/>
<dbReference type="PROSITE" id="PS00463">
    <property type="entry name" value="ZN2_CY6_FUNGAL_1"/>
    <property type="match status" value="1"/>
</dbReference>
<evidence type="ECO:0000256" key="2">
    <source>
        <dbReference type="ARBA" id="ARBA00022723"/>
    </source>
</evidence>
<dbReference type="Gene3D" id="4.10.240.10">
    <property type="entry name" value="Zn(2)-C6 fungal-type DNA-binding domain"/>
    <property type="match status" value="1"/>
</dbReference>
<evidence type="ECO:0000313" key="10">
    <source>
        <dbReference type="Proteomes" id="UP000326198"/>
    </source>
</evidence>
<dbReference type="InterPro" id="IPR001138">
    <property type="entry name" value="Zn2Cys6_DnaBD"/>
</dbReference>
<dbReference type="CDD" id="cd12148">
    <property type="entry name" value="fungal_TF_MHR"/>
    <property type="match status" value="1"/>
</dbReference>
<sequence>MSTADGRLPAPRQSKIRQRVSVACVLCRMKRIRCDGAEPCCGPCQQRNLTCEYQHTENKRKPPSKKFVRSLQARIELLEQELSALGRPVPRVPESSVEAVVESDTETEDGVNQPRRINPLEEISGMTARLNVSSNGELWYFGTLSNYNLLHGRLHEVSAEPLALGHAGDFSPITWFNNGQGISQELQGHLLDLYWKWQNPWNYVIHKDAFMQDYAFHRSGKYCTPLLLLAIFALAARYSDRREVRAVLTNPKTAGESFAREAKLLLQQGMEAPTVPTVQAAVLLGLNAMAEDRESLGWLFVGMATRMAFNLGLNLDCSNWVTTAHISELDAEVRKVAWWGCYTLDKLFSLGHGRPGMTQKYDITCPKPNKCQTAEFGPWIPWSASDQTLANAPIRIVSTSSYVIELLGIATEALEVVYAPNSELKRPELEGIITRTDIALHQFYRDIPSFLRLPVSIRTPCLPHIYQLHIQYHVIQILLHRPLIAKRRVSSRVLLDSQESNTHLQTCRHSALEVTKLLRTYQDHYTLRLIPIVTVHSTFTAAIIHLMDATSTTPLIRRRGISNLRICLDALETMSLAWCWSCRAIRALRILAYEWLTPEAVRDENLARSIPSATECHLKLQPLEPASVEPVVPTESMGAVASSDPTGPMDMEAIRYEADSSFAMDPLLEDNLDWLLRTHHDHEGEDTEQEAASTELNPWIMSAAQSTFAVPRWDEFTAFSNVWYQHDMQPPF</sequence>
<keyword evidence="2" id="KW-0479">Metal-binding</keyword>
<keyword evidence="3" id="KW-0862">Zinc</keyword>
<dbReference type="GO" id="GO:0000981">
    <property type="term" value="F:DNA-binding transcription factor activity, RNA polymerase II-specific"/>
    <property type="evidence" value="ECO:0007669"/>
    <property type="project" value="InterPro"/>
</dbReference>